<evidence type="ECO:0000313" key="2">
    <source>
        <dbReference type="Proteomes" id="UP000095645"/>
    </source>
</evidence>
<accession>A0A174EWK5</accession>
<dbReference type="Proteomes" id="UP000095645">
    <property type="component" value="Unassembled WGS sequence"/>
</dbReference>
<proteinExistence type="predicted"/>
<gene>
    <name evidence="1" type="ORF">ERS852476_02760</name>
</gene>
<protein>
    <submittedName>
        <fullName evidence="1">Uncharacterized protein</fullName>
    </submittedName>
</protein>
<dbReference type="RefSeq" id="WP_055058494.1">
    <property type="nucleotide sequence ID" value="NZ_CYZP01000027.1"/>
</dbReference>
<sequence>MTSLEMRNLIFEALAEKNPEKTPWKKTFEMYGYRGTVSALRALVEYIGIEHGVIEKVVEIPTMAWGVPGEYPYYLSNTNLDNDNLDLFNEEVHLMTYHNILSPGAIGGYGDSLPYFHVTKYGLKCIEERDIFPYDPDAYMQKISSISSIDEWEKFYIEQSLKCYNADAFESALIMLGLAGEYLATQLIEKMESFLANKEPTLQATYVNALQGKNVVSQRYAEYENILLEVLKLKDATTNQIKYPTVKGLSPSLDNAAKAIYATYLRLTRNELAHPSGLKVDRVQCLSLMTSYIKYCETQHKYLDFYTANS</sequence>
<organism evidence="1 2">
    <name type="scientific">Blautia obeum</name>
    <dbReference type="NCBI Taxonomy" id="40520"/>
    <lineage>
        <taxon>Bacteria</taxon>
        <taxon>Bacillati</taxon>
        <taxon>Bacillota</taxon>
        <taxon>Clostridia</taxon>
        <taxon>Lachnospirales</taxon>
        <taxon>Lachnospiraceae</taxon>
        <taxon>Blautia</taxon>
    </lineage>
</organism>
<evidence type="ECO:0000313" key="1">
    <source>
        <dbReference type="EMBL" id="CUO40410.1"/>
    </source>
</evidence>
<name>A0A174EWK5_9FIRM</name>
<dbReference type="EMBL" id="CYZP01000027">
    <property type="protein sequence ID" value="CUO40410.1"/>
    <property type="molecule type" value="Genomic_DNA"/>
</dbReference>
<reference evidence="1 2" key="1">
    <citation type="submission" date="2015-09" db="EMBL/GenBank/DDBJ databases">
        <authorList>
            <consortium name="Pathogen Informatics"/>
        </authorList>
    </citation>
    <scope>NUCLEOTIDE SEQUENCE [LARGE SCALE GENOMIC DNA]</scope>
    <source>
        <strain evidence="1 2">2789STDY5834861</strain>
    </source>
</reference>
<dbReference type="AlphaFoldDB" id="A0A174EWK5"/>